<protein>
    <submittedName>
        <fullName evidence="2">DUF3311 domain-containing protein</fullName>
    </submittedName>
</protein>
<name>A0ABT7A9D6_9ACTN</name>
<evidence type="ECO:0000313" key="2">
    <source>
        <dbReference type="EMBL" id="MDJ1137974.1"/>
    </source>
</evidence>
<dbReference type="Pfam" id="PF11755">
    <property type="entry name" value="DUF3311"/>
    <property type="match status" value="1"/>
</dbReference>
<feature type="transmembrane region" description="Helical" evidence="1">
    <location>
        <begin position="21"/>
        <end position="42"/>
    </location>
</feature>
<keyword evidence="1" id="KW-0812">Transmembrane</keyword>
<accession>A0ABT7A9D6</accession>
<dbReference type="EMBL" id="JANCPR020000070">
    <property type="protein sequence ID" value="MDJ1137974.1"/>
    <property type="molecule type" value="Genomic_DNA"/>
</dbReference>
<keyword evidence="1" id="KW-1133">Transmembrane helix</keyword>
<feature type="transmembrane region" description="Helical" evidence="1">
    <location>
        <begin position="48"/>
        <end position="70"/>
    </location>
</feature>
<keyword evidence="3" id="KW-1185">Reference proteome</keyword>
<gene>
    <name evidence="2" type="ORF">NMN56_039660</name>
</gene>
<comment type="caution">
    <text evidence="2">The sequence shown here is derived from an EMBL/GenBank/DDBJ whole genome shotgun (WGS) entry which is preliminary data.</text>
</comment>
<sequence>MPDPHPPEGEDFPRIRAKRPALWLLLIPALLYCAAPVVANSIEPRVFGIPFLLAWIIGATIVSPIIIWVVSRLDPVFKEGAVEPLPVDDEAEGAR</sequence>
<dbReference type="RefSeq" id="WP_274041488.1">
    <property type="nucleotide sequence ID" value="NZ_JANCPR020000070.1"/>
</dbReference>
<evidence type="ECO:0000313" key="3">
    <source>
        <dbReference type="Proteomes" id="UP001214441"/>
    </source>
</evidence>
<proteinExistence type="predicted"/>
<organism evidence="2 3">
    <name type="scientific">Streptomyces iconiensis</name>
    <dbReference type="NCBI Taxonomy" id="1384038"/>
    <lineage>
        <taxon>Bacteria</taxon>
        <taxon>Bacillati</taxon>
        <taxon>Actinomycetota</taxon>
        <taxon>Actinomycetes</taxon>
        <taxon>Kitasatosporales</taxon>
        <taxon>Streptomycetaceae</taxon>
        <taxon>Streptomyces</taxon>
    </lineage>
</organism>
<dbReference type="InterPro" id="IPR021741">
    <property type="entry name" value="DUF3311"/>
</dbReference>
<dbReference type="Proteomes" id="UP001214441">
    <property type="component" value="Unassembled WGS sequence"/>
</dbReference>
<keyword evidence="1" id="KW-0472">Membrane</keyword>
<reference evidence="2 3" key="1">
    <citation type="submission" date="2023-05" db="EMBL/GenBank/DDBJ databases">
        <title>Streptantibioticus silvisoli sp. nov., acidotolerant actinomycetes 1 from pine litter.</title>
        <authorList>
            <person name="Swiecimska M."/>
            <person name="Golinska P."/>
            <person name="Sangal V."/>
            <person name="Wachnowicz B."/>
            <person name="Goodfellow M."/>
        </authorList>
    </citation>
    <scope>NUCLEOTIDE SEQUENCE [LARGE SCALE GENOMIC DNA]</scope>
    <source>
        <strain evidence="2 3">DSM 42109</strain>
    </source>
</reference>
<evidence type="ECO:0000256" key="1">
    <source>
        <dbReference type="SAM" id="Phobius"/>
    </source>
</evidence>